<dbReference type="AlphaFoldDB" id="A0A9J8CRV5"/>
<dbReference type="Gene3D" id="2.30.39.10">
    <property type="entry name" value="Alpha-1-antitrypsin, domain 1"/>
    <property type="match status" value="1"/>
</dbReference>
<dbReference type="GeneTree" id="ENSGT00940000164899"/>
<evidence type="ECO:0000313" key="4">
    <source>
        <dbReference type="Proteomes" id="UP001108240"/>
    </source>
</evidence>
<dbReference type="InterPro" id="IPR042185">
    <property type="entry name" value="Serpin_sf_2"/>
</dbReference>
<evidence type="ECO:0000256" key="1">
    <source>
        <dbReference type="RuleBase" id="RU000411"/>
    </source>
</evidence>
<sequence length="240" mass="27989">MLLRKNDFSFRLYMSLISTPEYQSKNIFFSPLRAGGETKEQLLMGIGHDSSVFNNEVRVDMDVHSALYVSNKSKPLPEFLEKMKQFHLPEGFPVDFRLNAPLDKINTYHSVLQVSSVNNSTLFFSPGKWTMLFDPKFTHEAEFHVDAETTVPVQMINQKDYIKIFNDLEKVINLRDIERWRNMVWNRLVDISLKTSYSLSDILTGMHLTCSREFQKKRCSYPINDNILFMGKTVNSVEQQ</sequence>
<dbReference type="InterPro" id="IPR042178">
    <property type="entry name" value="Serpin_sf_1"/>
</dbReference>
<keyword evidence="4" id="KW-1185">Reference proteome</keyword>
<dbReference type="Proteomes" id="UP001108240">
    <property type="component" value="Unplaced"/>
</dbReference>
<dbReference type="SUPFAM" id="SSF56574">
    <property type="entry name" value="Serpins"/>
    <property type="match status" value="1"/>
</dbReference>
<name>A0A9J8CRV5_CYPCA</name>
<dbReference type="InterPro" id="IPR023796">
    <property type="entry name" value="Serpin_dom"/>
</dbReference>
<comment type="similarity">
    <text evidence="1">Belongs to the serpin family.</text>
</comment>
<dbReference type="OMA" id="FTHEAEF"/>
<dbReference type="Ensembl" id="ENSCCRT00000156987.1">
    <property type="protein sequence ID" value="ENSCCRP00000168616.1"/>
    <property type="gene ID" value="ENSCCRG00000060211.1"/>
</dbReference>
<feature type="domain" description="Serpin" evidence="2">
    <location>
        <begin position="10"/>
        <end position="236"/>
    </location>
</feature>
<evidence type="ECO:0000259" key="2">
    <source>
        <dbReference type="SMART" id="SM00093"/>
    </source>
</evidence>
<organism evidence="3 4">
    <name type="scientific">Cyprinus carpio carpio</name>
    <dbReference type="NCBI Taxonomy" id="630221"/>
    <lineage>
        <taxon>Eukaryota</taxon>
        <taxon>Metazoa</taxon>
        <taxon>Chordata</taxon>
        <taxon>Craniata</taxon>
        <taxon>Vertebrata</taxon>
        <taxon>Euteleostomi</taxon>
        <taxon>Actinopterygii</taxon>
        <taxon>Neopterygii</taxon>
        <taxon>Teleostei</taxon>
        <taxon>Ostariophysi</taxon>
        <taxon>Cypriniformes</taxon>
        <taxon>Cyprinidae</taxon>
        <taxon>Cyprininae</taxon>
        <taxon>Cyprinus</taxon>
    </lineage>
</organism>
<reference evidence="3" key="2">
    <citation type="submission" date="2025-09" db="UniProtKB">
        <authorList>
            <consortium name="Ensembl"/>
        </authorList>
    </citation>
    <scope>IDENTIFICATION</scope>
</reference>
<evidence type="ECO:0000313" key="3">
    <source>
        <dbReference type="Ensembl" id="ENSCCRP00000168616.1"/>
    </source>
</evidence>
<dbReference type="Gene3D" id="3.30.497.10">
    <property type="entry name" value="Antithrombin, subunit I, domain 2"/>
    <property type="match status" value="1"/>
</dbReference>
<proteinExistence type="inferred from homology"/>
<dbReference type="SMART" id="SM00093">
    <property type="entry name" value="SERPIN"/>
    <property type="match status" value="1"/>
</dbReference>
<reference evidence="3" key="1">
    <citation type="submission" date="2025-08" db="UniProtKB">
        <authorList>
            <consortium name="Ensembl"/>
        </authorList>
    </citation>
    <scope>IDENTIFICATION</scope>
</reference>
<dbReference type="InterPro" id="IPR036186">
    <property type="entry name" value="Serpin_sf"/>
</dbReference>
<accession>A0A9J8CRV5</accession>
<dbReference type="Pfam" id="PF00079">
    <property type="entry name" value="Serpin"/>
    <property type="match status" value="1"/>
</dbReference>
<protein>
    <recommendedName>
        <fullName evidence="2">Serpin domain-containing protein</fullName>
    </recommendedName>
</protein>